<name>A0A0F8VUR2_9ZZZZ</name>
<reference evidence="2" key="1">
    <citation type="journal article" date="2015" name="Nature">
        <title>Complex archaea that bridge the gap between prokaryotes and eukaryotes.</title>
        <authorList>
            <person name="Spang A."/>
            <person name="Saw J.H."/>
            <person name="Jorgensen S.L."/>
            <person name="Zaremba-Niedzwiedzka K."/>
            <person name="Martijn J."/>
            <person name="Lind A.E."/>
            <person name="van Eijk R."/>
            <person name="Schleper C."/>
            <person name="Guy L."/>
            <person name="Ettema T.J."/>
        </authorList>
    </citation>
    <scope>NUCLEOTIDE SEQUENCE</scope>
</reference>
<organism evidence="2">
    <name type="scientific">marine sediment metagenome</name>
    <dbReference type="NCBI Taxonomy" id="412755"/>
    <lineage>
        <taxon>unclassified sequences</taxon>
        <taxon>metagenomes</taxon>
        <taxon>ecological metagenomes</taxon>
    </lineage>
</organism>
<feature type="region of interest" description="Disordered" evidence="1">
    <location>
        <begin position="1"/>
        <end position="24"/>
    </location>
</feature>
<gene>
    <name evidence="2" type="ORF">LCGC14_3149020</name>
</gene>
<evidence type="ECO:0000313" key="2">
    <source>
        <dbReference type="EMBL" id="KKK48052.1"/>
    </source>
</evidence>
<dbReference type="AlphaFoldDB" id="A0A0F8VUR2"/>
<proteinExistence type="predicted"/>
<feature type="compositionally biased region" description="Basic and acidic residues" evidence="1">
    <location>
        <begin position="1"/>
        <end position="20"/>
    </location>
</feature>
<protein>
    <submittedName>
        <fullName evidence="2">Uncharacterized protein</fullName>
    </submittedName>
</protein>
<accession>A0A0F8VUR2</accession>
<sequence>MTLDRAPEDILREEQARRDSPPPSLGLPHYNLYTGQRAVTGVLNYSYWNCNGMAMCIAAKEGAVADWAAYVGAIPALASSEEDAVDWTVRKGAKLSREQAHRWFPQLPIEAYRE</sequence>
<comment type="caution">
    <text evidence="2">The sequence shown here is derived from an EMBL/GenBank/DDBJ whole genome shotgun (WGS) entry which is preliminary data.</text>
</comment>
<dbReference type="EMBL" id="LAZR01069265">
    <property type="protein sequence ID" value="KKK48052.1"/>
    <property type="molecule type" value="Genomic_DNA"/>
</dbReference>
<evidence type="ECO:0000256" key="1">
    <source>
        <dbReference type="SAM" id="MobiDB-lite"/>
    </source>
</evidence>